<feature type="compositionally biased region" description="Polar residues" evidence="2">
    <location>
        <begin position="48"/>
        <end position="67"/>
    </location>
</feature>
<comment type="caution">
    <text evidence="4">The sequence shown here is derived from an EMBL/GenBank/DDBJ whole genome shotgun (WGS) entry which is preliminary data.</text>
</comment>
<feature type="domain" description="C2H2-type" evidence="3">
    <location>
        <begin position="123"/>
        <end position="156"/>
    </location>
</feature>
<dbReference type="Gene3D" id="3.30.160.60">
    <property type="entry name" value="Classic Zinc Finger"/>
    <property type="match status" value="1"/>
</dbReference>
<keyword evidence="1" id="KW-0863">Zinc-finger</keyword>
<dbReference type="Proteomes" id="UP001175000">
    <property type="component" value="Unassembled WGS sequence"/>
</dbReference>
<sequence length="276" mass="31443">KKKKKNCHSIPHCRRADRPKSTLGTCREDDSQAPNGHGTPTRRRPSVSIASYQSPLPKPSSTDSQASFKDRSSDAALPKRLLACPFHRHSPRKHCRGACRGPGFSDISRLKEHLYRKHAEPENTCPRCLKSFETSDLLRSHQRKRPCEVMPEGDHPDWMTAAQKSEVRSKKRTKDSQTDEEKWARIYGILFGWDTSDIPSPYYDDGQADEVDHEECYRISYSDVDRLRTHDPPYDLKCRFESSVGRVLGSASGPQLKKISDLACDLVVEFMERCAL</sequence>
<evidence type="ECO:0000313" key="4">
    <source>
        <dbReference type="EMBL" id="KAK0614549.1"/>
    </source>
</evidence>
<keyword evidence="1" id="KW-0862">Zinc</keyword>
<reference evidence="4" key="1">
    <citation type="submission" date="2023-06" db="EMBL/GenBank/DDBJ databases">
        <title>Genome-scale phylogeny and comparative genomics of the fungal order Sordariales.</title>
        <authorList>
            <consortium name="Lawrence Berkeley National Laboratory"/>
            <person name="Hensen N."/>
            <person name="Bonometti L."/>
            <person name="Westerberg I."/>
            <person name="Brannstrom I.O."/>
            <person name="Guillou S."/>
            <person name="Cros-Aarteil S."/>
            <person name="Calhoun S."/>
            <person name="Haridas S."/>
            <person name="Kuo A."/>
            <person name="Mondo S."/>
            <person name="Pangilinan J."/>
            <person name="Riley R."/>
            <person name="Labutti K."/>
            <person name="Andreopoulos B."/>
            <person name="Lipzen A."/>
            <person name="Chen C."/>
            <person name="Yanf M."/>
            <person name="Daum C."/>
            <person name="Ng V."/>
            <person name="Clum A."/>
            <person name="Steindorff A."/>
            <person name="Ohm R."/>
            <person name="Martin F."/>
            <person name="Silar P."/>
            <person name="Natvig D."/>
            <person name="Lalanne C."/>
            <person name="Gautier V."/>
            <person name="Ament-Velasquez S.L."/>
            <person name="Kruys A."/>
            <person name="Hutchinson M.I."/>
            <person name="Powell A.J."/>
            <person name="Barry K."/>
            <person name="Miller A.N."/>
            <person name="Grigoriev I.V."/>
            <person name="Debuchy R."/>
            <person name="Gladieux P."/>
            <person name="Thoren M.H."/>
            <person name="Johannesson H."/>
        </authorList>
    </citation>
    <scope>NUCLEOTIDE SEQUENCE</scope>
    <source>
        <strain evidence="4">CBS 606.72</strain>
    </source>
</reference>
<protein>
    <recommendedName>
        <fullName evidence="3">C2H2-type domain-containing protein</fullName>
    </recommendedName>
</protein>
<accession>A0AA39WFQ4</accession>
<dbReference type="PROSITE" id="PS50157">
    <property type="entry name" value="ZINC_FINGER_C2H2_2"/>
    <property type="match status" value="1"/>
</dbReference>
<evidence type="ECO:0000313" key="5">
    <source>
        <dbReference type="Proteomes" id="UP001175000"/>
    </source>
</evidence>
<dbReference type="AlphaFoldDB" id="A0AA39WFQ4"/>
<feature type="compositionally biased region" description="Basic and acidic residues" evidence="2">
    <location>
        <begin position="14"/>
        <end position="30"/>
    </location>
</feature>
<feature type="region of interest" description="Disordered" evidence="2">
    <location>
        <begin position="1"/>
        <end position="74"/>
    </location>
</feature>
<evidence type="ECO:0000256" key="1">
    <source>
        <dbReference type="PROSITE-ProRule" id="PRU00042"/>
    </source>
</evidence>
<gene>
    <name evidence="4" type="ORF">B0T14DRAFT_310150</name>
</gene>
<dbReference type="InterPro" id="IPR013087">
    <property type="entry name" value="Znf_C2H2_type"/>
</dbReference>
<dbReference type="PANTHER" id="PTHR38166">
    <property type="entry name" value="C2H2-TYPE DOMAIN-CONTAINING PROTEIN-RELATED"/>
    <property type="match status" value="1"/>
</dbReference>
<feature type="non-terminal residue" evidence="4">
    <location>
        <position position="1"/>
    </location>
</feature>
<evidence type="ECO:0000259" key="3">
    <source>
        <dbReference type="PROSITE" id="PS50157"/>
    </source>
</evidence>
<dbReference type="EMBL" id="JAULSU010000006">
    <property type="protein sequence ID" value="KAK0614549.1"/>
    <property type="molecule type" value="Genomic_DNA"/>
</dbReference>
<dbReference type="GO" id="GO:0008270">
    <property type="term" value="F:zinc ion binding"/>
    <property type="evidence" value="ECO:0007669"/>
    <property type="project" value="UniProtKB-KW"/>
</dbReference>
<keyword evidence="5" id="KW-1185">Reference proteome</keyword>
<feature type="compositionally biased region" description="Basic residues" evidence="2">
    <location>
        <begin position="1"/>
        <end position="13"/>
    </location>
</feature>
<dbReference type="PANTHER" id="PTHR38166:SF1">
    <property type="entry name" value="C2H2-TYPE DOMAIN-CONTAINING PROTEIN"/>
    <property type="match status" value="1"/>
</dbReference>
<keyword evidence="1" id="KW-0479">Metal-binding</keyword>
<proteinExistence type="predicted"/>
<evidence type="ECO:0000256" key="2">
    <source>
        <dbReference type="SAM" id="MobiDB-lite"/>
    </source>
</evidence>
<organism evidence="4 5">
    <name type="scientific">Immersiella caudata</name>
    <dbReference type="NCBI Taxonomy" id="314043"/>
    <lineage>
        <taxon>Eukaryota</taxon>
        <taxon>Fungi</taxon>
        <taxon>Dikarya</taxon>
        <taxon>Ascomycota</taxon>
        <taxon>Pezizomycotina</taxon>
        <taxon>Sordariomycetes</taxon>
        <taxon>Sordariomycetidae</taxon>
        <taxon>Sordariales</taxon>
        <taxon>Lasiosphaeriaceae</taxon>
        <taxon>Immersiella</taxon>
    </lineage>
</organism>
<name>A0AA39WFQ4_9PEZI</name>
<feature type="region of interest" description="Disordered" evidence="2">
    <location>
        <begin position="147"/>
        <end position="177"/>
    </location>
</feature>